<evidence type="ECO:0000313" key="1">
    <source>
        <dbReference type="EMBL" id="GAD93780.1"/>
    </source>
</evidence>
<sequence length="680" mass="75755">MASERNMKSQVSELLSTLGRHPYGYLIEDFLGRFPRSSLLQETGIPYVVALGKKGCGKSSLLRALSGVPFPTGSDGTIVATEVILRRADLVQLTYTRMSTIFLTSEVGSRALPAINLALEGDFDLAKLVQNAEMQARDLRAWVPGEHILRIEVSGLGLPHVAFVDLPGKTGDPIKDAIVDKLIQRYVSNEGTVVLNAISGSDMSVSAGASGLTAGLPPNRTINVIVEPETVDLQISLDHLSSLFAERRTIHGSPSWHIVPSPIESSTDISSIVWTPPWNCLQRVDFGFESLRVKLLDQCEAQFLTSFSRVVKELEAKRKHYGGQGARCDESRPRAHLTDVAHRFETLLKASVNGEYGDFFFEIGDFNLRRLKIIIDETKLYLRSRLQRTAQEIRLLDANAPPSSISDFLAASQEGSELIQQFDLLLQQDHSQHSSGLEGKDLVEKSVSLLTKDWSLIIEECMYRVTQGCLFLMHEILHHTAAPQLSKILYKRVVIPASRSRETAALAKIRELAASQCLPETVTVTPELQQELEKLQKCLEGAPGPDHRDTIYSHLLCCSRISFELCLETIIDKIEKEVTEKCLLDGLPELLLHAMNHINISQGSLKKMLRNGCETLHRLSQQAECKVAYLMSKSDGTKNWPTEASRQAARRRLELGLRLRNPPAYMSDWCLERESKIMGL</sequence>
<comment type="caution">
    <text evidence="1">The sequence shown here is derived from an EMBL/GenBank/DDBJ whole genome shotgun (WGS) entry which is preliminary data.</text>
</comment>
<evidence type="ECO:0000313" key="2">
    <source>
        <dbReference type="Proteomes" id="UP000018001"/>
    </source>
</evidence>
<organism evidence="1 2">
    <name type="scientific">Byssochlamys spectabilis (strain No. 5 / NBRC 109023)</name>
    <name type="common">Paecilomyces variotii</name>
    <dbReference type="NCBI Taxonomy" id="1356009"/>
    <lineage>
        <taxon>Eukaryota</taxon>
        <taxon>Fungi</taxon>
        <taxon>Dikarya</taxon>
        <taxon>Ascomycota</taxon>
        <taxon>Pezizomycotina</taxon>
        <taxon>Eurotiomycetes</taxon>
        <taxon>Eurotiomycetidae</taxon>
        <taxon>Eurotiales</taxon>
        <taxon>Thermoascaceae</taxon>
        <taxon>Paecilomyces</taxon>
    </lineage>
</organism>
<name>V5HVM6_BYSSN</name>
<dbReference type="EMBL" id="BAUL01000066">
    <property type="protein sequence ID" value="GAD93780.1"/>
    <property type="molecule type" value="Genomic_DNA"/>
</dbReference>
<accession>V5HVM6</accession>
<dbReference type="Gene3D" id="3.40.50.300">
    <property type="entry name" value="P-loop containing nucleotide triphosphate hydrolases"/>
    <property type="match status" value="1"/>
</dbReference>
<dbReference type="OrthoDB" id="10348426at2759"/>
<dbReference type="SUPFAM" id="SSF52540">
    <property type="entry name" value="P-loop containing nucleoside triphosphate hydrolases"/>
    <property type="match status" value="1"/>
</dbReference>
<proteinExistence type="predicted"/>
<dbReference type="InterPro" id="IPR027417">
    <property type="entry name" value="P-loop_NTPase"/>
</dbReference>
<reference evidence="2" key="1">
    <citation type="journal article" date="2014" name="Genome Announc.">
        <title>Draft genome sequence of the formaldehyde-resistant fungus Byssochlamys spectabilis No. 5 (anamorph Paecilomyces variotii No. 5) (NBRC109023).</title>
        <authorList>
            <person name="Oka T."/>
            <person name="Ekino K."/>
            <person name="Fukuda K."/>
            <person name="Nomura Y."/>
        </authorList>
    </citation>
    <scope>NUCLEOTIDE SEQUENCE [LARGE SCALE GENOMIC DNA]</scope>
    <source>
        <strain evidence="2">No. 5 / NBRC 109023</strain>
    </source>
</reference>
<keyword evidence="2" id="KW-1185">Reference proteome</keyword>
<gene>
    <name evidence="1" type="ORF">PVAR5_2395</name>
</gene>
<dbReference type="AlphaFoldDB" id="V5HVM6"/>
<dbReference type="InParanoid" id="V5HVM6"/>
<protein>
    <submittedName>
        <fullName evidence="1">Interferon-induced GTP-binding protein Mx</fullName>
    </submittedName>
</protein>
<dbReference type="Proteomes" id="UP000018001">
    <property type="component" value="Unassembled WGS sequence"/>
</dbReference>
<dbReference type="eggNOG" id="KOG0446">
    <property type="taxonomic scope" value="Eukaryota"/>
</dbReference>
<dbReference type="HOGENOM" id="CLU_404378_0_0_1"/>